<name>A0A165CC36_9BASI</name>
<keyword evidence="3" id="KW-1185">Reference proteome</keyword>
<evidence type="ECO:0008006" key="4">
    <source>
        <dbReference type="Google" id="ProtNLM"/>
    </source>
</evidence>
<organism evidence="2 3">
    <name type="scientific">Calocera cornea HHB12733</name>
    <dbReference type="NCBI Taxonomy" id="1353952"/>
    <lineage>
        <taxon>Eukaryota</taxon>
        <taxon>Fungi</taxon>
        <taxon>Dikarya</taxon>
        <taxon>Basidiomycota</taxon>
        <taxon>Agaricomycotina</taxon>
        <taxon>Dacrymycetes</taxon>
        <taxon>Dacrymycetales</taxon>
        <taxon>Dacrymycetaceae</taxon>
        <taxon>Calocera</taxon>
    </lineage>
</organism>
<reference evidence="2 3" key="1">
    <citation type="journal article" date="2016" name="Mol. Biol. Evol.">
        <title>Comparative Genomics of Early-Diverging Mushroom-Forming Fungi Provides Insights into the Origins of Lignocellulose Decay Capabilities.</title>
        <authorList>
            <person name="Nagy L.G."/>
            <person name="Riley R."/>
            <person name="Tritt A."/>
            <person name="Adam C."/>
            <person name="Daum C."/>
            <person name="Floudas D."/>
            <person name="Sun H."/>
            <person name="Yadav J.S."/>
            <person name="Pangilinan J."/>
            <person name="Larsson K.H."/>
            <person name="Matsuura K."/>
            <person name="Barry K."/>
            <person name="Labutti K."/>
            <person name="Kuo R."/>
            <person name="Ohm R.A."/>
            <person name="Bhattacharya S.S."/>
            <person name="Shirouzu T."/>
            <person name="Yoshinaga Y."/>
            <person name="Martin F.M."/>
            <person name="Grigoriev I.V."/>
            <person name="Hibbett D.S."/>
        </authorList>
    </citation>
    <scope>NUCLEOTIDE SEQUENCE [LARGE SCALE GENOMIC DNA]</scope>
    <source>
        <strain evidence="2 3">HHB12733</strain>
    </source>
</reference>
<dbReference type="EMBL" id="KV424161">
    <property type="protein sequence ID" value="KZT50561.1"/>
    <property type="molecule type" value="Genomic_DNA"/>
</dbReference>
<feature type="signal peptide" evidence="1">
    <location>
        <begin position="1"/>
        <end position="19"/>
    </location>
</feature>
<dbReference type="Proteomes" id="UP000076842">
    <property type="component" value="Unassembled WGS sequence"/>
</dbReference>
<sequence>MAVAVAAAAVVVLVAVVAATVISQACAFLLDLPLSSSCITCNSPLHFPISDEAATVSSHRKRTNDKRTRDSMPKRQPPLMKLYAENLLPSFACSLPCPSVLVLSRRSLALPAAFVFFFWRGVTTRFR</sequence>
<evidence type="ECO:0000256" key="1">
    <source>
        <dbReference type="SAM" id="SignalP"/>
    </source>
</evidence>
<keyword evidence="1" id="KW-0732">Signal</keyword>
<dbReference type="InParanoid" id="A0A165CC36"/>
<gene>
    <name evidence="2" type="ORF">CALCODRAFT_180671</name>
</gene>
<accession>A0A165CC36</accession>
<dbReference type="AlphaFoldDB" id="A0A165CC36"/>
<evidence type="ECO:0000313" key="3">
    <source>
        <dbReference type="Proteomes" id="UP000076842"/>
    </source>
</evidence>
<feature type="chain" id="PRO_5007855963" description="Secreted peptide" evidence="1">
    <location>
        <begin position="20"/>
        <end position="127"/>
    </location>
</feature>
<evidence type="ECO:0000313" key="2">
    <source>
        <dbReference type="EMBL" id="KZT50561.1"/>
    </source>
</evidence>
<protein>
    <recommendedName>
        <fullName evidence="4">Secreted peptide</fullName>
    </recommendedName>
</protein>
<proteinExistence type="predicted"/>